<organism evidence="3 4">
    <name type="scientific">Aedes aegypti</name>
    <name type="common">Yellowfever mosquito</name>
    <name type="synonym">Culex aegypti</name>
    <dbReference type="NCBI Taxonomy" id="7159"/>
    <lineage>
        <taxon>Eukaryota</taxon>
        <taxon>Metazoa</taxon>
        <taxon>Ecdysozoa</taxon>
        <taxon>Arthropoda</taxon>
        <taxon>Hexapoda</taxon>
        <taxon>Insecta</taxon>
        <taxon>Pterygota</taxon>
        <taxon>Neoptera</taxon>
        <taxon>Endopterygota</taxon>
        <taxon>Diptera</taxon>
        <taxon>Nematocera</taxon>
        <taxon>Culicoidea</taxon>
        <taxon>Culicidae</taxon>
        <taxon>Culicinae</taxon>
        <taxon>Aedini</taxon>
        <taxon>Aedes</taxon>
        <taxon>Stegomyia</taxon>
    </lineage>
</organism>
<dbReference type="Pfam" id="PF00379">
    <property type="entry name" value="Chitin_bind_4"/>
    <property type="match status" value="1"/>
</dbReference>
<proteinExistence type="predicted"/>
<evidence type="ECO:0000313" key="4">
    <source>
        <dbReference type="Proteomes" id="UP000682892"/>
    </source>
</evidence>
<keyword evidence="1 2" id="KW-0193">Cuticle</keyword>
<dbReference type="GO" id="GO:0031012">
    <property type="term" value="C:extracellular matrix"/>
    <property type="evidence" value="ECO:0007669"/>
    <property type="project" value="TreeGrafter"/>
</dbReference>
<accession>Q16X55</accession>
<dbReference type="PROSITE" id="PS51155">
    <property type="entry name" value="CHIT_BIND_RR_2"/>
    <property type="match status" value="1"/>
</dbReference>
<reference evidence="3" key="1">
    <citation type="submission" date="2005-10" db="EMBL/GenBank/DDBJ databases">
        <authorList>
            <person name="Loftus B.J."/>
            <person name="Nene V.M."/>
            <person name="Hannick L.I."/>
            <person name="Bidwell S."/>
            <person name="Haas B."/>
            <person name="Amedeo P."/>
            <person name="Orvis J."/>
            <person name="Wortman J.R."/>
            <person name="White O.R."/>
            <person name="Salzberg S."/>
            <person name="Shumway M."/>
            <person name="Koo H."/>
            <person name="Zhao Y."/>
            <person name="Holmes M."/>
            <person name="Miller J."/>
            <person name="Schatz M."/>
            <person name="Pop M."/>
            <person name="Pai G."/>
            <person name="Utterback T."/>
            <person name="Rogers Y.-H."/>
            <person name="Kravitz S."/>
            <person name="Fraser C.M."/>
        </authorList>
    </citation>
    <scope>NUCLEOTIDE SEQUENCE</scope>
    <source>
        <strain evidence="3">Liverpool</strain>
    </source>
</reference>
<name>Q16X55_AEDAE</name>
<dbReference type="InterPro" id="IPR000618">
    <property type="entry name" value="Insect_cuticle"/>
</dbReference>
<dbReference type="GO" id="GO:0005615">
    <property type="term" value="C:extracellular space"/>
    <property type="evidence" value="ECO:0007669"/>
    <property type="project" value="TreeGrafter"/>
</dbReference>
<evidence type="ECO:0000256" key="1">
    <source>
        <dbReference type="ARBA" id="ARBA00022460"/>
    </source>
</evidence>
<sequence length="119" mass="13922">MKFFTNLRLIKKFVLVVFLLFCLAVIITANKGHRHGVRPRYKFNYRVVSTKTGDNKGYWEHRDGDRVVGAYMLREPDGTHREVKYRSAKGIGFQAHVNRKGHAKHPHHGKSYANIRQLY</sequence>
<dbReference type="HOGENOM" id="CLU_075165_3_3_1"/>
<reference evidence="3" key="2">
    <citation type="journal article" date="2007" name="Science">
        <title>Genome sequence of Aedes aegypti, a major arbovirus vector.</title>
        <authorList>
            <person name="Nene V."/>
            <person name="Wortman J.R."/>
            <person name="Lawson D."/>
            <person name="Haas B."/>
            <person name="Kodira C."/>
            <person name="Tu Z.J."/>
            <person name="Loftus B."/>
            <person name="Xi Z."/>
            <person name="Megy K."/>
            <person name="Grabherr M."/>
            <person name="Ren Q."/>
            <person name="Zdobnov E.M."/>
            <person name="Lobo N.F."/>
            <person name="Campbell K.S."/>
            <person name="Brown S.E."/>
            <person name="Bonaldo M.F."/>
            <person name="Zhu J."/>
            <person name="Sinkins S.P."/>
            <person name="Hogenkamp D.G."/>
            <person name="Amedeo P."/>
            <person name="Arensburger P."/>
            <person name="Atkinson P.W."/>
            <person name="Bidwell S."/>
            <person name="Biedler J."/>
            <person name="Birney E."/>
            <person name="Bruggner R.V."/>
            <person name="Costas J."/>
            <person name="Coy M.R."/>
            <person name="Crabtree J."/>
            <person name="Crawford M."/>
            <person name="Debruyn B."/>
            <person name="Decaprio D."/>
            <person name="Eiglmeier K."/>
            <person name="Eisenstadt E."/>
            <person name="El-Dorry H."/>
            <person name="Gelbart W.M."/>
            <person name="Gomes S.L."/>
            <person name="Hammond M."/>
            <person name="Hannick L.I."/>
            <person name="Hogan J.R."/>
            <person name="Holmes M.H."/>
            <person name="Jaffe D."/>
            <person name="Johnston J.S."/>
            <person name="Kennedy R.C."/>
            <person name="Koo H."/>
            <person name="Kravitz S."/>
            <person name="Kriventseva E.V."/>
            <person name="Kulp D."/>
            <person name="Labutti K."/>
            <person name="Lee E."/>
            <person name="Li S."/>
            <person name="Lovin D.D."/>
            <person name="Mao C."/>
            <person name="Mauceli E."/>
            <person name="Menck C.F."/>
            <person name="Miller J.R."/>
            <person name="Montgomery P."/>
            <person name="Mori A."/>
            <person name="Nascimento A.L."/>
            <person name="Naveira H.F."/>
            <person name="Nusbaum C."/>
            <person name="O'leary S."/>
            <person name="Orvis J."/>
            <person name="Pertea M."/>
            <person name="Quesneville H."/>
            <person name="Reidenbach K.R."/>
            <person name="Rogers Y.H."/>
            <person name="Roth C.W."/>
            <person name="Schneider J.R."/>
            <person name="Schatz M."/>
            <person name="Shumway M."/>
            <person name="Stanke M."/>
            <person name="Stinson E.O."/>
            <person name="Tubio J.M."/>
            <person name="Vanzee J.P."/>
            <person name="Verjovski-Almeida S."/>
            <person name="Werner D."/>
            <person name="White O."/>
            <person name="Wyder S."/>
            <person name="Zeng Q."/>
            <person name="Zhao Q."/>
            <person name="Zhao Y."/>
            <person name="Hill C.A."/>
            <person name="Raikhel A.S."/>
            <person name="Soares M.B."/>
            <person name="Knudson D.L."/>
            <person name="Lee N.H."/>
            <person name="Galagan J."/>
            <person name="Salzberg S.L."/>
            <person name="Paulsen I.T."/>
            <person name="Dimopoulos G."/>
            <person name="Collins F.H."/>
            <person name="Birren B."/>
            <person name="Fraser-Liggett C.M."/>
            <person name="Severson D.W."/>
        </authorList>
    </citation>
    <scope>NUCLEOTIDE SEQUENCE [LARGE SCALE GENOMIC DNA]</scope>
    <source>
        <strain evidence="3">Liverpool</strain>
    </source>
</reference>
<dbReference type="PhylomeDB" id="Q16X55"/>
<reference evidence="3" key="3">
    <citation type="submission" date="2012-09" db="EMBL/GenBank/DDBJ databases">
        <authorList>
            <consortium name="VectorBase"/>
        </authorList>
    </citation>
    <scope>NUCLEOTIDE SEQUENCE</scope>
    <source>
        <strain evidence="3">Liverpool</strain>
    </source>
</reference>
<dbReference type="AlphaFoldDB" id="Q16X55"/>
<dbReference type="OMA" id="YWEHRDG"/>
<dbReference type="EMBL" id="CH477546">
    <property type="protein sequence ID" value="EAT39184.1"/>
    <property type="molecule type" value="Genomic_DNA"/>
</dbReference>
<dbReference type="PANTHER" id="PTHR12236:SF76">
    <property type="entry name" value="ADULT-SPECIFIC CUTICULAR PROTEIN ACP-20-LIKE PROTEIN"/>
    <property type="match status" value="1"/>
</dbReference>
<evidence type="ECO:0000256" key="2">
    <source>
        <dbReference type="PROSITE-ProRule" id="PRU00497"/>
    </source>
</evidence>
<dbReference type="PANTHER" id="PTHR12236">
    <property type="entry name" value="STRUCTURAL CONTITUENT OF CUTICLE"/>
    <property type="match status" value="1"/>
</dbReference>
<dbReference type="InterPro" id="IPR051217">
    <property type="entry name" value="Insect_Cuticle_Struc_Prot"/>
</dbReference>
<protein>
    <submittedName>
        <fullName evidence="3">AAEL008974-PA</fullName>
    </submittedName>
</protein>
<dbReference type="GO" id="GO:0042302">
    <property type="term" value="F:structural constituent of cuticle"/>
    <property type="evidence" value="ECO:0007669"/>
    <property type="project" value="UniProtKB-UniRule"/>
</dbReference>
<evidence type="ECO:0000313" key="3">
    <source>
        <dbReference type="EMBL" id="EAT39184.1"/>
    </source>
</evidence>
<gene>
    <name evidence="3" type="ORF">AaeL_AAEL008974</name>
</gene>
<dbReference type="Proteomes" id="UP000682892">
    <property type="component" value="Unassembled WGS sequence"/>
</dbReference>
<dbReference type="PaxDb" id="7159-AAEL008974-PA"/>